<sequence length="247" mass="25589">MDLAGAIALVTGANGGLGQHYVEALRSRGVAKIYAGARNLKALEPLVTDHPDVVVPIALDITNEQSVNEAAANCQDVTLLINNAGVGFNEGLIAASDLAHARMEMEVNYFGTLMMCRAFAPVLKQNGGGAIVNMGSMVGRVNLPFNGSYGASKAATLSLTQGVRAELAAQGTQVIAVLPATINIGMGKAYPEPKVSPEEVVSDALDAVVQGIEDVYPGEQAKQMAAQLLTDPKGLEKALATMLPGSF</sequence>
<accession>A0A7C3PHZ6</accession>
<gene>
    <name evidence="4" type="ORF">ENR64_11920</name>
</gene>
<dbReference type="PANTHER" id="PTHR44169:SF6">
    <property type="entry name" value="NADPH-DEPENDENT 1-ACYLDIHYDROXYACETONE PHOSPHATE REDUCTASE"/>
    <property type="match status" value="1"/>
</dbReference>
<dbReference type="Gene3D" id="3.40.50.720">
    <property type="entry name" value="NAD(P)-binding Rossmann-like Domain"/>
    <property type="match status" value="1"/>
</dbReference>
<dbReference type="EMBL" id="DSRU01000171">
    <property type="protein sequence ID" value="HFM98440.1"/>
    <property type="molecule type" value="Genomic_DNA"/>
</dbReference>
<dbReference type="PRINTS" id="PR00080">
    <property type="entry name" value="SDRFAMILY"/>
</dbReference>
<dbReference type="AlphaFoldDB" id="A0A7C3PHZ6"/>
<comment type="caution">
    <text evidence="4">The sequence shown here is derived from an EMBL/GenBank/DDBJ whole genome shotgun (WGS) entry which is preliminary data.</text>
</comment>
<reference evidence="4" key="1">
    <citation type="journal article" date="2020" name="mSystems">
        <title>Genome- and Community-Level Interaction Insights into Carbon Utilization and Element Cycling Functions of Hydrothermarchaeota in Hydrothermal Sediment.</title>
        <authorList>
            <person name="Zhou Z."/>
            <person name="Liu Y."/>
            <person name="Xu W."/>
            <person name="Pan J."/>
            <person name="Luo Z.H."/>
            <person name="Li M."/>
        </authorList>
    </citation>
    <scope>NUCLEOTIDE SEQUENCE [LARGE SCALE GENOMIC DNA]</scope>
    <source>
        <strain evidence="4">SpSt-418</strain>
    </source>
</reference>
<evidence type="ECO:0000256" key="3">
    <source>
        <dbReference type="RuleBase" id="RU000363"/>
    </source>
</evidence>
<dbReference type="InterPro" id="IPR020904">
    <property type="entry name" value="Sc_DH/Rdtase_CS"/>
</dbReference>
<proteinExistence type="inferred from homology"/>
<dbReference type="PRINTS" id="PR00081">
    <property type="entry name" value="GDHRDH"/>
</dbReference>
<evidence type="ECO:0000313" key="4">
    <source>
        <dbReference type="EMBL" id="HFM98440.1"/>
    </source>
</evidence>
<comment type="similarity">
    <text evidence="1 3">Belongs to the short-chain dehydrogenases/reductases (SDR) family.</text>
</comment>
<name>A0A7C3PHZ6_9CYAN</name>
<dbReference type="PROSITE" id="PS00061">
    <property type="entry name" value="ADH_SHORT"/>
    <property type="match status" value="1"/>
</dbReference>
<dbReference type="InterPro" id="IPR002347">
    <property type="entry name" value="SDR_fam"/>
</dbReference>
<evidence type="ECO:0000256" key="2">
    <source>
        <dbReference type="ARBA" id="ARBA00023002"/>
    </source>
</evidence>
<dbReference type="NCBIfam" id="NF006118">
    <property type="entry name" value="PRK08264.1-4"/>
    <property type="match status" value="1"/>
</dbReference>
<dbReference type="InterPro" id="IPR036291">
    <property type="entry name" value="NAD(P)-bd_dom_sf"/>
</dbReference>
<dbReference type="GO" id="GO:0016491">
    <property type="term" value="F:oxidoreductase activity"/>
    <property type="evidence" value="ECO:0007669"/>
    <property type="project" value="UniProtKB-KW"/>
</dbReference>
<protein>
    <submittedName>
        <fullName evidence="4">SDR family NAD(P)-dependent oxidoreductase</fullName>
    </submittedName>
</protein>
<dbReference type="SUPFAM" id="SSF51735">
    <property type="entry name" value="NAD(P)-binding Rossmann-fold domains"/>
    <property type="match status" value="1"/>
</dbReference>
<evidence type="ECO:0000256" key="1">
    <source>
        <dbReference type="ARBA" id="ARBA00006484"/>
    </source>
</evidence>
<keyword evidence="2" id="KW-0560">Oxidoreductase</keyword>
<organism evidence="4">
    <name type="scientific">Oscillatoriales cyanobacterium SpSt-418</name>
    <dbReference type="NCBI Taxonomy" id="2282169"/>
    <lineage>
        <taxon>Bacteria</taxon>
        <taxon>Bacillati</taxon>
        <taxon>Cyanobacteriota</taxon>
        <taxon>Cyanophyceae</taxon>
        <taxon>Oscillatoriophycideae</taxon>
        <taxon>Oscillatoriales</taxon>
    </lineage>
</organism>
<dbReference type="Pfam" id="PF00106">
    <property type="entry name" value="adh_short"/>
    <property type="match status" value="1"/>
</dbReference>
<dbReference type="PANTHER" id="PTHR44169">
    <property type="entry name" value="NADPH-DEPENDENT 1-ACYLDIHYDROXYACETONE PHOSPHATE REDUCTASE"/>
    <property type="match status" value="1"/>
</dbReference>